<dbReference type="EMBL" id="JASBNA010000010">
    <property type="protein sequence ID" value="KAK7688583.1"/>
    <property type="molecule type" value="Genomic_DNA"/>
</dbReference>
<dbReference type="Proteomes" id="UP001385951">
    <property type="component" value="Unassembled WGS sequence"/>
</dbReference>
<reference evidence="2 3" key="1">
    <citation type="submission" date="2022-09" db="EMBL/GenBank/DDBJ databases">
        <authorList>
            <person name="Palmer J.M."/>
        </authorList>
    </citation>
    <scope>NUCLEOTIDE SEQUENCE [LARGE SCALE GENOMIC DNA]</scope>
    <source>
        <strain evidence="2 3">DSM 7382</strain>
    </source>
</reference>
<proteinExistence type="predicted"/>
<sequence>MLVITLLAFPLLSYSLSPDLSIPSQWANTTSTLGRNDRIQQVQSVLDTLNPSFDLSDGTIHALSLEQNANLFTAVVMYDSLSSSKDNYDISKDRLSRIMTGLIPNP</sequence>
<protein>
    <submittedName>
        <fullName evidence="2">Uncharacterized protein</fullName>
    </submittedName>
</protein>
<comment type="caution">
    <text evidence="2">The sequence shown here is derived from an EMBL/GenBank/DDBJ whole genome shotgun (WGS) entry which is preliminary data.</text>
</comment>
<evidence type="ECO:0000256" key="1">
    <source>
        <dbReference type="SAM" id="SignalP"/>
    </source>
</evidence>
<evidence type="ECO:0000313" key="2">
    <source>
        <dbReference type="EMBL" id="KAK7688583.1"/>
    </source>
</evidence>
<organism evidence="2 3">
    <name type="scientific">Cerrena zonata</name>
    <dbReference type="NCBI Taxonomy" id="2478898"/>
    <lineage>
        <taxon>Eukaryota</taxon>
        <taxon>Fungi</taxon>
        <taxon>Dikarya</taxon>
        <taxon>Basidiomycota</taxon>
        <taxon>Agaricomycotina</taxon>
        <taxon>Agaricomycetes</taxon>
        <taxon>Polyporales</taxon>
        <taxon>Cerrenaceae</taxon>
        <taxon>Cerrena</taxon>
    </lineage>
</organism>
<gene>
    <name evidence="2" type="ORF">QCA50_008121</name>
</gene>
<dbReference type="AlphaFoldDB" id="A0AAW0G4I0"/>
<feature type="chain" id="PRO_5043485920" evidence="1">
    <location>
        <begin position="16"/>
        <end position="106"/>
    </location>
</feature>
<keyword evidence="1" id="KW-0732">Signal</keyword>
<keyword evidence="3" id="KW-1185">Reference proteome</keyword>
<name>A0AAW0G4I0_9APHY</name>
<feature type="signal peptide" evidence="1">
    <location>
        <begin position="1"/>
        <end position="15"/>
    </location>
</feature>
<accession>A0AAW0G4I0</accession>
<evidence type="ECO:0000313" key="3">
    <source>
        <dbReference type="Proteomes" id="UP001385951"/>
    </source>
</evidence>